<sequence length="230" mass="26025">MPKRARDDLETFFERLLAIANTLEPADDTLKFLKKLTHLLLQADAEKVMRKAATDFTLKEAVQDFDLTYKRDESWWKIEDMPAVQRFQPSACLVAKFSGTLFLALSQLVVYLACLRQSRINRGRSNTSVFGVATDGLSYIFVTITHEGVLKKSNPFDVLQGGLEIVLGSFQYILETAMSMKEETQSDESDSDANTDTDDDYDDVVDLDDNPFCILMTKNIPLKSCIDIMH</sequence>
<reference evidence="2 3" key="1">
    <citation type="submission" date="2014-04" db="EMBL/GenBank/DDBJ databases">
        <title>Evolutionary Origins and Diversification of the Mycorrhizal Mutualists.</title>
        <authorList>
            <consortium name="DOE Joint Genome Institute"/>
            <consortium name="Mycorrhizal Genomics Consortium"/>
            <person name="Kohler A."/>
            <person name="Kuo A."/>
            <person name="Nagy L.G."/>
            <person name="Floudas D."/>
            <person name="Copeland A."/>
            <person name="Barry K.W."/>
            <person name="Cichocki N."/>
            <person name="Veneault-Fourrey C."/>
            <person name="LaButti K."/>
            <person name="Lindquist E.A."/>
            <person name="Lipzen A."/>
            <person name="Lundell T."/>
            <person name="Morin E."/>
            <person name="Murat C."/>
            <person name="Riley R."/>
            <person name="Ohm R."/>
            <person name="Sun H."/>
            <person name="Tunlid A."/>
            <person name="Henrissat B."/>
            <person name="Grigoriev I.V."/>
            <person name="Hibbett D.S."/>
            <person name="Martin F."/>
        </authorList>
    </citation>
    <scope>NUCLEOTIDE SEQUENCE [LARGE SCALE GENOMIC DNA]</scope>
    <source>
        <strain evidence="2 3">Koide BX008</strain>
    </source>
</reference>
<evidence type="ECO:0000313" key="3">
    <source>
        <dbReference type="Proteomes" id="UP000054549"/>
    </source>
</evidence>
<dbReference type="OrthoDB" id="3013557at2759"/>
<name>A0A0C2WLK5_AMAMK</name>
<proteinExistence type="predicted"/>
<evidence type="ECO:0000313" key="2">
    <source>
        <dbReference type="EMBL" id="KIL57068.1"/>
    </source>
</evidence>
<protein>
    <submittedName>
        <fullName evidence="2">Uncharacterized protein</fullName>
    </submittedName>
</protein>
<accession>A0A0C2WLK5</accession>
<dbReference type="InParanoid" id="A0A0C2WLK5"/>
<dbReference type="HOGENOM" id="CLU_1111560_0_0_1"/>
<evidence type="ECO:0000256" key="1">
    <source>
        <dbReference type="SAM" id="MobiDB-lite"/>
    </source>
</evidence>
<gene>
    <name evidence="2" type="ORF">M378DRAFT_88362</name>
</gene>
<organism evidence="2 3">
    <name type="scientific">Amanita muscaria (strain Koide BX008)</name>
    <dbReference type="NCBI Taxonomy" id="946122"/>
    <lineage>
        <taxon>Eukaryota</taxon>
        <taxon>Fungi</taxon>
        <taxon>Dikarya</taxon>
        <taxon>Basidiomycota</taxon>
        <taxon>Agaricomycotina</taxon>
        <taxon>Agaricomycetes</taxon>
        <taxon>Agaricomycetidae</taxon>
        <taxon>Agaricales</taxon>
        <taxon>Pluteineae</taxon>
        <taxon>Amanitaceae</taxon>
        <taxon>Amanita</taxon>
    </lineage>
</organism>
<feature type="compositionally biased region" description="Acidic residues" evidence="1">
    <location>
        <begin position="185"/>
        <end position="200"/>
    </location>
</feature>
<dbReference type="EMBL" id="KN818384">
    <property type="protein sequence ID" value="KIL57068.1"/>
    <property type="molecule type" value="Genomic_DNA"/>
</dbReference>
<keyword evidence="3" id="KW-1185">Reference proteome</keyword>
<dbReference type="Proteomes" id="UP000054549">
    <property type="component" value="Unassembled WGS sequence"/>
</dbReference>
<dbReference type="AlphaFoldDB" id="A0A0C2WLK5"/>
<feature type="region of interest" description="Disordered" evidence="1">
    <location>
        <begin position="181"/>
        <end position="200"/>
    </location>
</feature>